<dbReference type="PANTHER" id="PTHR46967">
    <property type="entry name" value="INSULIN-LIKE GROWTH FACTOR BINDING PROTEIN,N-TERMINAL"/>
    <property type="match status" value="1"/>
</dbReference>
<evidence type="ECO:0000256" key="2">
    <source>
        <dbReference type="SAM" id="Phobius"/>
    </source>
</evidence>
<proteinExistence type="predicted"/>
<sequence length="893" mass="95376">MLRAVICFCLWVRLSFAANYVTSHWKLTDCVSECSNSRCPSGHRIYSGEWFQLSATDSYGTSYEWCWPMDEKCQCYACNVGHFDSATDCTQCPGGTIQPALGQTSCSPCSSGHVSNTDRTVCDQCGAGKYAALTTCESCVPGSYSSPGAAVCSPCQPGSFSGSSASSCTSCTAGKYTLDVTVEECTPCSAGRYASEDGAGSCTPCLAGTFSAEGASSCSNCEAGKYTLGGSGDCSICPAGTYSDDGSAACTPCGAGTFSEEAASSCYSCGVGKYRLASPDGCQDCAAGRYVDSEGSSVCSLCSAGTSSGEGAVSCVDCQVGRYSTGAQATPCNNCNPGKYQGVKGSSTCDECGRGKFSPSAAPSCSDCEEGKWSVRGESVCYEMAVGFDTCPEHPTSDHPVDNECNYLFEGSWEEVDEGEGSSFGGSCASLALCEHVSSDLEDDYYLMCAECAEGKVALGYNEETRGDCNVTRSFPLACVEPETLSSCPDGESVNDDCEYYYEGDWESKDGGQSSPFINDACSNYSPCHVEYGVGTRQYHLSCTECAEGLLAFYDSAGDASDDVPQSCHGDKVSECYSAQLYATCPDQIGLNGDSNTYLNNLASCTYLGKTGYGGSVKGNQPAPFITSCSQYELVSRSRQEITSYGFAYDYTIACKQCNSGLEAGDFITSNGCPDEVKDAVNNAAKNNLEIFMGVVALLMCFLGLAVYKCYSIQKEKLMYDENGERVRERRMWSFDEEDVIASGISSGGSMRREGGSSGYSAHTEMRRLTTDYSTNDLGDEDDHDDDDEYDDGDWTVRTATTWTDRRKQNSTRRGELYPEFTRDDNSSAFGYASNPMQASGEGDDLDIEGKIPSMPRPPPPPPQGWSRAVDAKGREYFYNEVGRTVWHVSECD</sequence>
<feature type="signal peptide" evidence="3">
    <location>
        <begin position="1"/>
        <end position="17"/>
    </location>
</feature>
<reference evidence="5" key="1">
    <citation type="submission" date="2022-07" db="EMBL/GenBank/DDBJ databases">
        <title>Genome analysis of Parmales, a sister group of diatoms, reveals the evolutionary specialization of diatoms from phago-mixotrophs to photoautotrophs.</title>
        <authorList>
            <person name="Ban H."/>
            <person name="Sato S."/>
            <person name="Yoshikawa S."/>
            <person name="Kazumasa Y."/>
            <person name="Nakamura Y."/>
            <person name="Ichinomiya M."/>
            <person name="Saitoh K."/>
            <person name="Sato N."/>
            <person name="Blanc-Mathieu R."/>
            <person name="Endo H."/>
            <person name="Kuwata A."/>
            <person name="Ogata H."/>
        </authorList>
    </citation>
    <scope>NUCLEOTIDE SEQUENCE</scope>
</reference>
<feature type="chain" id="PRO_5040876634" description="WW domain-containing protein" evidence="3">
    <location>
        <begin position="18"/>
        <end position="893"/>
    </location>
</feature>
<keyword evidence="3" id="KW-0732">Signal</keyword>
<dbReference type="SMART" id="SM01411">
    <property type="entry name" value="Ephrin_rec_like"/>
    <property type="match status" value="6"/>
</dbReference>
<feature type="compositionally biased region" description="Pro residues" evidence="1">
    <location>
        <begin position="855"/>
        <end position="864"/>
    </location>
</feature>
<dbReference type="PANTHER" id="PTHR46967:SF2">
    <property type="entry name" value="SUSHI, VON WILLEBRAND FACTOR TYPE A, EGF AND PENTRAXIN DOMAIN-CONTAINING PROTEIN 1-LIKE"/>
    <property type="match status" value="1"/>
</dbReference>
<evidence type="ECO:0000313" key="6">
    <source>
        <dbReference type="Proteomes" id="UP001165082"/>
    </source>
</evidence>
<dbReference type="EMBL" id="BRXZ01003163">
    <property type="protein sequence ID" value="GMH48737.1"/>
    <property type="molecule type" value="Genomic_DNA"/>
</dbReference>
<comment type="caution">
    <text evidence="5">The sequence shown here is derived from an EMBL/GenBank/DDBJ whole genome shotgun (WGS) entry which is preliminary data.</text>
</comment>
<name>A0A9W7DNF9_9STRA</name>
<dbReference type="PROSITE" id="PS50020">
    <property type="entry name" value="WW_DOMAIN_2"/>
    <property type="match status" value="1"/>
</dbReference>
<evidence type="ECO:0000256" key="1">
    <source>
        <dbReference type="SAM" id="MobiDB-lite"/>
    </source>
</evidence>
<dbReference type="InterPro" id="IPR009030">
    <property type="entry name" value="Growth_fac_rcpt_cys_sf"/>
</dbReference>
<keyword evidence="2" id="KW-1133">Transmembrane helix</keyword>
<feature type="region of interest" description="Disordered" evidence="1">
    <location>
        <begin position="836"/>
        <end position="868"/>
    </location>
</feature>
<dbReference type="SUPFAM" id="SSF57184">
    <property type="entry name" value="Growth factor receptor domain"/>
    <property type="match status" value="2"/>
</dbReference>
<keyword evidence="2" id="KW-0812">Transmembrane</keyword>
<evidence type="ECO:0000313" key="5">
    <source>
        <dbReference type="EMBL" id="GMH48737.1"/>
    </source>
</evidence>
<organism evidence="5 6">
    <name type="scientific">Triparma retinervis</name>
    <dbReference type="NCBI Taxonomy" id="2557542"/>
    <lineage>
        <taxon>Eukaryota</taxon>
        <taxon>Sar</taxon>
        <taxon>Stramenopiles</taxon>
        <taxon>Ochrophyta</taxon>
        <taxon>Bolidophyceae</taxon>
        <taxon>Parmales</taxon>
        <taxon>Triparmaceae</taxon>
        <taxon>Triparma</taxon>
    </lineage>
</organism>
<dbReference type="Proteomes" id="UP001165082">
    <property type="component" value="Unassembled WGS sequence"/>
</dbReference>
<dbReference type="OrthoDB" id="195103at2759"/>
<feature type="compositionally biased region" description="Acidic residues" evidence="1">
    <location>
        <begin position="778"/>
        <end position="791"/>
    </location>
</feature>
<dbReference type="AlphaFoldDB" id="A0A9W7DNF9"/>
<feature type="domain" description="WW" evidence="4">
    <location>
        <begin position="860"/>
        <end position="885"/>
    </location>
</feature>
<protein>
    <recommendedName>
        <fullName evidence="4">WW domain-containing protein</fullName>
    </recommendedName>
</protein>
<evidence type="ECO:0000256" key="3">
    <source>
        <dbReference type="SAM" id="SignalP"/>
    </source>
</evidence>
<evidence type="ECO:0000259" key="4">
    <source>
        <dbReference type="PROSITE" id="PS50020"/>
    </source>
</evidence>
<accession>A0A9W7DNF9</accession>
<feature type="transmembrane region" description="Helical" evidence="2">
    <location>
        <begin position="691"/>
        <end position="711"/>
    </location>
</feature>
<keyword evidence="6" id="KW-1185">Reference proteome</keyword>
<keyword evidence="2" id="KW-0472">Membrane</keyword>
<dbReference type="Gene3D" id="2.10.50.10">
    <property type="entry name" value="Tumor Necrosis Factor Receptor, subunit A, domain 2"/>
    <property type="match status" value="5"/>
</dbReference>
<feature type="region of interest" description="Disordered" evidence="1">
    <location>
        <begin position="745"/>
        <end position="791"/>
    </location>
</feature>
<gene>
    <name evidence="5" type="ORF">TrRE_jg8333</name>
</gene>
<dbReference type="InterPro" id="IPR001202">
    <property type="entry name" value="WW_dom"/>
</dbReference>